<reference evidence="2 3" key="1">
    <citation type="journal article" date="2016" name="Mol. Biol. Evol.">
        <title>Comparative Genomics of Early-Diverging Mushroom-Forming Fungi Provides Insights into the Origins of Lignocellulose Decay Capabilities.</title>
        <authorList>
            <person name="Nagy L.G."/>
            <person name="Riley R."/>
            <person name="Tritt A."/>
            <person name="Adam C."/>
            <person name="Daum C."/>
            <person name="Floudas D."/>
            <person name="Sun H."/>
            <person name="Yadav J.S."/>
            <person name="Pangilinan J."/>
            <person name="Larsson K.H."/>
            <person name="Matsuura K."/>
            <person name="Barry K."/>
            <person name="Labutti K."/>
            <person name="Kuo R."/>
            <person name="Ohm R.A."/>
            <person name="Bhattacharya S.S."/>
            <person name="Shirouzu T."/>
            <person name="Yoshinaga Y."/>
            <person name="Martin F.M."/>
            <person name="Grigoriev I.V."/>
            <person name="Hibbett D.S."/>
        </authorList>
    </citation>
    <scope>NUCLEOTIDE SEQUENCE [LARGE SCALE GENOMIC DNA]</scope>
    <source>
        <strain evidence="2 3">HHB12733</strain>
    </source>
</reference>
<gene>
    <name evidence="2" type="ORF">CALCODRAFT_2351</name>
</gene>
<evidence type="ECO:0000256" key="1">
    <source>
        <dbReference type="SAM" id="MobiDB-lite"/>
    </source>
</evidence>
<protein>
    <submittedName>
        <fullName evidence="2">Uncharacterized protein</fullName>
    </submittedName>
</protein>
<sequence length="199" mass="20978">MEDGADGHAARQEAPPDPPHGQDAQAHPRPHPLPDPDHPRPQAASHRRPRPVRHRNRRRRRLLLLWRRGGGRVRGVPAAPRAGRLRSDAPPPGRGGVRAARGGGEGDGAPADGVGPLVPGLEGQEGCVPLLPSFLLLWRGEPWLSSANVGGCRQAPARARGQVLLLGGGRGGARARAHARCALKSRAEQGESQRGTGQG</sequence>
<proteinExistence type="predicted"/>
<dbReference type="InParanoid" id="A0A165K8T6"/>
<feature type="compositionally biased region" description="Basic and acidic residues" evidence="1">
    <location>
        <begin position="1"/>
        <end position="11"/>
    </location>
</feature>
<feature type="region of interest" description="Disordered" evidence="1">
    <location>
        <begin position="72"/>
        <end position="114"/>
    </location>
</feature>
<dbReference type="Proteomes" id="UP000076842">
    <property type="component" value="Unassembled WGS sequence"/>
</dbReference>
<evidence type="ECO:0000313" key="2">
    <source>
        <dbReference type="EMBL" id="KZT62832.1"/>
    </source>
</evidence>
<accession>A0A165K8T6</accession>
<evidence type="ECO:0000313" key="3">
    <source>
        <dbReference type="Proteomes" id="UP000076842"/>
    </source>
</evidence>
<feature type="region of interest" description="Disordered" evidence="1">
    <location>
        <begin position="1"/>
        <end position="56"/>
    </location>
</feature>
<dbReference type="AlphaFoldDB" id="A0A165K8T6"/>
<dbReference type="EMBL" id="KV423914">
    <property type="protein sequence ID" value="KZT62832.1"/>
    <property type="molecule type" value="Genomic_DNA"/>
</dbReference>
<keyword evidence="3" id="KW-1185">Reference proteome</keyword>
<feature type="compositionally biased region" description="Basic residues" evidence="1">
    <location>
        <begin position="45"/>
        <end position="56"/>
    </location>
</feature>
<organism evidence="2 3">
    <name type="scientific">Calocera cornea HHB12733</name>
    <dbReference type="NCBI Taxonomy" id="1353952"/>
    <lineage>
        <taxon>Eukaryota</taxon>
        <taxon>Fungi</taxon>
        <taxon>Dikarya</taxon>
        <taxon>Basidiomycota</taxon>
        <taxon>Agaricomycotina</taxon>
        <taxon>Dacrymycetes</taxon>
        <taxon>Dacrymycetales</taxon>
        <taxon>Dacrymycetaceae</taxon>
        <taxon>Calocera</taxon>
    </lineage>
</organism>
<name>A0A165K8T6_9BASI</name>